<evidence type="ECO:0000313" key="2">
    <source>
        <dbReference type="Proteomes" id="UP000237717"/>
    </source>
</evidence>
<gene>
    <name evidence="1" type="ORF">At1D1609_36460</name>
</gene>
<evidence type="ECO:0000313" key="1">
    <source>
        <dbReference type="EMBL" id="AVH43699.1"/>
    </source>
</evidence>
<dbReference type="RefSeq" id="WP_104679730.1">
    <property type="nucleotide sequence ID" value="NZ_CP026925.1"/>
</dbReference>
<dbReference type="Proteomes" id="UP000237717">
    <property type="component" value="Chromosome II"/>
</dbReference>
<reference evidence="1 2" key="1">
    <citation type="submission" date="2018-02" db="EMBL/GenBank/DDBJ databases">
        <title>Complete genome sequence of Agrobacterium tumefaciens 1D1609.</title>
        <authorList>
            <person name="Cho S.-T."/>
            <person name="Haryono M."/>
            <person name="Chang H.-H."/>
            <person name="Santos M.N."/>
            <person name="Lai E.-M."/>
            <person name="Kuo C.-H."/>
        </authorList>
    </citation>
    <scope>NUCLEOTIDE SEQUENCE [LARGE SCALE GENOMIC DNA]</scope>
    <source>
        <strain evidence="1 2">1D1609</strain>
    </source>
</reference>
<accession>A0A2L2LHB3</accession>
<dbReference type="AlphaFoldDB" id="A0A2L2LHB3"/>
<organism evidence="1 2">
    <name type="scientific">Agrobacterium tumefaciens</name>
    <dbReference type="NCBI Taxonomy" id="358"/>
    <lineage>
        <taxon>Bacteria</taxon>
        <taxon>Pseudomonadati</taxon>
        <taxon>Pseudomonadota</taxon>
        <taxon>Alphaproteobacteria</taxon>
        <taxon>Hyphomicrobiales</taxon>
        <taxon>Rhizobiaceae</taxon>
        <taxon>Rhizobium/Agrobacterium group</taxon>
        <taxon>Agrobacterium</taxon>
        <taxon>Agrobacterium tumefaciens complex</taxon>
    </lineage>
</organism>
<dbReference type="EMBL" id="CP026925">
    <property type="protein sequence ID" value="AVH43699.1"/>
    <property type="molecule type" value="Genomic_DNA"/>
</dbReference>
<name>A0A2L2LHB3_AGRTU</name>
<protein>
    <submittedName>
        <fullName evidence="1">Uncharacterized protein</fullName>
    </submittedName>
</protein>
<sequence>MDRNPAAELVDRLIEAGCGIYALGTVGYSLADPPDDKEVSDRVHDILEDFGPRDHLFGDIIAYLNTIGRVLPLETLDADPMRPDRLH</sequence>
<proteinExistence type="predicted"/>